<dbReference type="Pfam" id="PF07715">
    <property type="entry name" value="Plug"/>
    <property type="match status" value="1"/>
</dbReference>
<dbReference type="EMBL" id="MFSQ01000079">
    <property type="protein sequence ID" value="OGI39840.1"/>
    <property type="molecule type" value="Genomic_DNA"/>
</dbReference>
<feature type="domain" description="TonB-dependent receptor-like beta-barrel" evidence="12">
    <location>
        <begin position="287"/>
        <end position="728"/>
    </location>
</feature>
<dbReference type="PANTHER" id="PTHR30069">
    <property type="entry name" value="TONB-DEPENDENT OUTER MEMBRANE RECEPTOR"/>
    <property type="match status" value="1"/>
</dbReference>
<dbReference type="Proteomes" id="UP000178379">
    <property type="component" value="Unassembled WGS sequence"/>
</dbReference>
<dbReference type="GO" id="GO:0009279">
    <property type="term" value="C:cell outer membrane"/>
    <property type="evidence" value="ECO:0007669"/>
    <property type="project" value="UniProtKB-SubCell"/>
</dbReference>
<evidence type="ECO:0000256" key="3">
    <source>
        <dbReference type="ARBA" id="ARBA00022452"/>
    </source>
</evidence>
<proteinExistence type="inferred from homology"/>
<dbReference type="CDD" id="cd01347">
    <property type="entry name" value="ligand_gated_channel"/>
    <property type="match status" value="1"/>
</dbReference>
<keyword evidence="3 10" id="KW-1134">Transmembrane beta strand</keyword>
<keyword evidence="4 10" id="KW-0812">Transmembrane</keyword>
<evidence type="ECO:0000256" key="2">
    <source>
        <dbReference type="ARBA" id="ARBA00022448"/>
    </source>
</evidence>
<protein>
    <submittedName>
        <fullName evidence="14">TonB-dependent receptor</fullName>
    </submittedName>
</protein>
<dbReference type="Gene3D" id="2.170.130.10">
    <property type="entry name" value="TonB-dependent receptor, plug domain"/>
    <property type="match status" value="1"/>
</dbReference>
<dbReference type="InterPro" id="IPR037066">
    <property type="entry name" value="Plug_dom_sf"/>
</dbReference>
<evidence type="ECO:0000256" key="7">
    <source>
        <dbReference type="ARBA" id="ARBA00023077"/>
    </source>
</evidence>
<evidence type="ECO:0000256" key="4">
    <source>
        <dbReference type="ARBA" id="ARBA00022692"/>
    </source>
</evidence>
<comment type="caution">
    <text evidence="14">The sequence shown here is derived from an EMBL/GenBank/DDBJ whole genome shotgun (WGS) entry which is preliminary data.</text>
</comment>
<feature type="domain" description="TonB-dependent receptor plug" evidence="13">
    <location>
        <begin position="40"/>
        <end position="151"/>
    </location>
</feature>
<accession>A0A1F6T3X3</accession>
<dbReference type="GO" id="GO:0044718">
    <property type="term" value="P:siderophore transmembrane transport"/>
    <property type="evidence" value="ECO:0007669"/>
    <property type="project" value="TreeGrafter"/>
</dbReference>
<dbReference type="InterPro" id="IPR000531">
    <property type="entry name" value="Beta-barrel_TonB"/>
</dbReference>
<evidence type="ECO:0000256" key="6">
    <source>
        <dbReference type="ARBA" id="ARBA00023065"/>
    </source>
</evidence>
<dbReference type="InterPro" id="IPR012910">
    <property type="entry name" value="Plug_dom"/>
</dbReference>
<keyword evidence="8 10" id="KW-0472">Membrane</keyword>
<evidence type="ECO:0000256" key="9">
    <source>
        <dbReference type="ARBA" id="ARBA00023237"/>
    </source>
</evidence>
<dbReference type="InterPro" id="IPR036942">
    <property type="entry name" value="Beta-barrel_TonB_sf"/>
</dbReference>
<dbReference type="PROSITE" id="PS52016">
    <property type="entry name" value="TONB_DEPENDENT_REC_3"/>
    <property type="match status" value="1"/>
</dbReference>
<keyword evidence="9 10" id="KW-0998">Cell outer membrane</keyword>
<reference evidence="14 15" key="1">
    <citation type="journal article" date="2016" name="Nat. Commun.">
        <title>Thousands of microbial genomes shed light on interconnected biogeochemical processes in an aquifer system.</title>
        <authorList>
            <person name="Anantharaman K."/>
            <person name="Brown C.T."/>
            <person name="Hug L.A."/>
            <person name="Sharon I."/>
            <person name="Castelle C.J."/>
            <person name="Probst A.J."/>
            <person name="Thomas B.C."/>
            <person name="Singh A."/>
            <person name="Wilkins M.J."/>
            <person name="Karaoz U."/>
            <person name="Brodie E.L."/>
            <person name="Williams K.H."/>
            <person name="Hubbard S.S."/>
            <person name="Banfield J.F."/>
        </authorList>
    </citation>
    <scope>NUCLEOTIDE SEQUENCE [LARGE SCALE GENOMIC DNA]</scope>
</reference>
<evidence type="ECO:0000256" key="5">
    <source>
        <dbReference type="ARBA" id="ARBA00022729"/>
    </source>
</evidence>
<keyword evidence="2 10" id="KW-0813">Transport</keyword>
<evidence type="ECO:0000256" key="10">
    <source>
        <dbReference type="PROSITE-ProRule" id="PRU01360"/>
    </source>
</evidence>
<dbReference type="PANTHER" id="PTHR30069:SF53">
    <property type="entry name" value="COLICIN I RECEPTOR-RELATED"/>
    <property type="match status" value="1"/>
</dbReference>
<evidence type="ECO:0000313" key="14">
    <source>
        <dbReference type="EMBL" id="OGI39840.1"/>
    </source>
</evidence>
<dbReference type="STRING" id="1817756.A2140_10155"/>
<evidence type="ECO:0000259" key="12">
    <source>
        <dbReference type="Pfam" id="PF00593"/>
    </source>
</evidence>
<evidence type="ECO:0000259" key="13">
    <source>
        <dbReference type="Pfam" id="PF07715"/>
    </source>
</evidence>
<dbReference type="AlphaFoldDB" id="A0A1F6T3X3"/>
<sequence>MIAGLCAAAAGAGQCADEERKTDTQLPEVVVRGEKTPMDRNLPAVSEGITAAEIAETVNTVNTEDAMKYLPSLHIRKRYIGDRNSIVASRSSGTQVSARALVYSDGLLLSNLLGNSFGFPPRWSLVSPEEIERIDVIYGPFSAAYPGNSMGTTIHMTTRLPETFEAHVRTQGFRQDFKLYGTDEVYGGSQISAVLGNRHDKLTWFAGVTHLDSRGQPMTFATSALSTTPVSGGETVVSGAHRDLDPNGSGRVIFGATGIDHTVQDNFKVRMTYDVTPALRASYLLGYWRNDSDVSVQSYLRDAAGNPVYSGNVDIDGYRYTLGASAFQPSKRVEEHWMHGFSLKSDTRGEWNFETAVTYFNFGKDEQRSPSTALPAADSGGAGRIALADGNGWRTFDLKADWRPGLDKGRHEAVFGYHYDRYTLDSRVFNTDNWLSGGLTTRVSAFAGNTETQALFIQDAWRFAPDWKLTLGGRYEIWSAFGGATSNATTTVYHNERTDDFFSPKAALNWQATPDWLLRASLGRAYRMPTVSELFQGTISAGAIVNNDPNLKPEKALSGELTAERSLGRGLLRLTLFQEDADDALYSQTNTTVFPTVTNIQNIDRVRTRGVEAAFRGKGVGVRGLDLSASITYADSEILKNDKFPASVGKRQPRVPDWRASAVATWHQDASLSYTLAARYSGRQYNTLDNTDSNPDTYGGTSRFFVADVRVNYKFARRFTASAGVDNLNNREYYAYHPYPQRTFHGEMKFDF</sequence>
<keyword evidence="5" id="KW-0732">Signal</keyword>
<comment type="subcellular location">
    <subcellularLocation>
        <location evidence="1 10">Cell outer membrane</location>
        <topology evidence="1 10">Multi-pass membrane protein</topology>
    </subcellularLocation>
</comment>
<organism evidence="14 15">
    <name type="scientific">Candidatus Muproteobacteria bacterium RBG_16_62_13</name>
    <dbReference type="NCBI Taxonomy" id="1817756"/>
    <lineage>
        <taxon>Bacteria</taxon>
        <taxon>Pseudomonadati</taxon>
        <taxon>Pseudomonadota</taxon>
        <taxon>Candidatus Muproteobacteria</taxon>
    </lineage>
</organism>
<keyword evidence="14" id="KW-0675">Receptor</keyword>
<evidence type="ECO:0000256" key="1">
    <source>
        <dbReference type="ARBA" id="ARBA00004571"/>
    </source>
</evidence>
<name>A0A1F6T3X3_9PROT</name>
<keyword evidence="7 11" id="KW-0798">TonB box</keyword>
<evidence type="ECO:0000313" key="15">
    <source>
        <dbReference type="Proteomes" id="UP000178379"/>
    </source>
</evidence>
<evidence type="ECO:0000256" key="8">
    <source>
        <dbReference type="ARBA" id="ARBA00023136"/>
    </source>
</evidence>
<keyword evidence="6" id="KW-0406">Ion transport</keyword>
<dbReference type="SUPFAM" id="SSF56935">
    <property type="entry name" value="Porins"/>
    <property type="match status" value="1"/>
</dbReference>
<dbReference type="GO" id="GO:0015344">
    <property type="term" value="F:siderophore uptake transmembrane transporter activity"/>
    <property type="evidence" value="ECO:0007669"/>
    <property type="project" value="TreeGrafter"/>
</dbReference>
<evidence type="ECO:0000256" key="11">
    <source>
        <dbReference type="RuleBase" id="RU003357"/>
    </source>
</evidence>
<dbReference type="Pfam" id="PF00593">
    <property type="entry name" value="TonB_dep_Rec_b-barrel"/>
    <property type="match status" value="1"/>
</dbReference>
<dbReference type="Gene3D" id="2.40.170.20">
    <property type="entry name" value="TonB-dependent receptor, beta-barrel domain"/>
    <property type="match status" value="1"/>
</dbReference>
<gene>
    <name evidence="14" type="ORF">A2140_10155</name>
</gene>
<dbReference type="InterPro" id="IPR039426">
    <property type="entry name" value="TonB-dep_rcpt-like"/>
</dbReference>
<comment type="similarity">
    <text evidence="10 11">Belongs to the TonB-dependent receptor family.</text>
</comment>